<dbReference type="Pfam" id="PF00999">
    <property type="entry name" value="Na_H_Exchanger"/>
    <property type="match status" value="1"/>
</dbReference>
<dbReference type="GO" id="GO:1902600">
    <property type="term" value="P:proton transmembrane transport"/>
    <property type="evidence" value="ECO:0007669"/>
    <property type="project" value="InterPro"/>
</dbReference>
<dbReference type="PANTHER" id="PTHR46157">
    <property type="entry name" value="K(+) EFFLUX ANTIPORTER 3, CHLOROPLASTIC"/>
    <property type="match status" value="1"/>
</dbReference>
<dbReference type="InterPro" id="IPR038770">
    <property type="entry name" value="Na+/solute_symporter_sf"/>
</dbReference>
<evidence type="ECO:0000256" key="10">
    <source>
        <dbReference type="SAM" id="Phobius"/>
    </source>
</evidence>
<feature type="transmembrane region" description="Helical" evidence="10">
    <location>
        <begin position="374"/>
        <end position="394"/>
    </location>
</feature>
<evidence type="ECO:0000259" key="11">
    <source>
        <dbReference type="PROSITE" id="PS51201"/>
    </source>
</evidence>
<feature type="transmembrane region" description="Helical" evidence="10">
    <location>
        <begin position="132"/>
        <end position="152"/>
    </location>
</feature>
<dbReference type="InterPro" id="IPR036291">
    <property type="entry name" value="NAD(P)-bd_dom_sf"/>
</dbReference>
<proteinExistence type="predicted"/>
<dbReference type="GO" id="GO:0006813">
    <property type="term" value="P:potassium ion transport"/>
    <property type="evidence" value="ECO:0007669"/>
    <property type="project" value="UniProtKB-KW"/>
</dbReference>
<keyword evidence="9 10" id="KW-0472">Membrane</keyword>
<name>A0A7W8HDM6_9BURK</name>
<keyword evidence="2" id="KW-0813">Transport</keyword>
<sequence length="587" mass="61576">MTEHATTLPHLRETLVFLALAGLLIPLLQRLRVHAVLGFLVVGAALGPFGLGAFAQQAPWIGWFTIPREEGALALAEVGVLFLMFAIGLDLSVGRMWAMRRWVFGAGTAQVVVCSLAVGLVAWLFGNPPQTAVMLGLVLSFSSTAIVIQLLASQRQLGTQLGRATFSVLLFQDLAVVPVMILAQALGKGTDALLPALGLSLLKAVAAIVIIYGVGSRVVRPVFRQMASGRQPDVLMALTVLCALGIASLTQLAGLSMALGALLAGLVLAETEYRHEIEVMIEPFRQLLMGLFFLSVGMNIDLMAIVRDPVWLPLSVLGLFAIKALLTAGVLVLHGLPRATALEAGLMLGQGGEFAFIVIGVALASGLLPDPTARFMMLVVGLSMMITPLAASLGRTLAGRLSARGQAAVADAMPDLPSLQDHVVIAGFGRVGRLVAEILEQRQIPWAALDNDAAAAGEHHRRGLPVFVGDAGRAELLKALRVQSASAAVLTMDDAPAALRAVRAIRAAAPDLPILARARDEAHAGALIEAGATTVIPETLEAGLQLAGAVTEHCGIPREAVQVLLDQQRALRMAAIPVPSHAALPRD</sequence>
<keyword evidence="5 10" id="KW-0812">Transmembrane</keyword>
<evidence type="ECO:0000256" key="2">
    <source>
        <dbReference type="ARBA" id="ARBA00022448"/>
    </source>
</evidence>
<keyword evidence="3" id="KW-0050">Antiport</keyword>
<dbReference type="Gene3D" id="1.20.1530.20">
    <property type="match status" value="1"/>
</dbReference>
<feature type="transmembrane region" description="Helical" evidence="10">
    <location>
        <begin position="234"/>
        <end position="252"/>
    </location>
</feature>
<accession>A0A7W8HDM6</accession>
<feature type="transmembrane region" description="Helical" evidence="10">
    <location>
        <begin position="35"/>
        <end position="55"/>
    </location>
</feature>
<dbReference type="EMBL" id="JACHGB010000001">
    <property type="protein sequence ID" value="MBB5270139.1"/>
    <property type="molecule type" value="Genomic_DNA"/>
</dbReference>
<dbReference type="PROSITE" id="PS51201">
    <property type="entry name" value="RCK_N"/>
    <property type="match status" value="1"/>
</dbReference>
<dbReference type="GO" id="GO:0015297">
    <property type="term" value="F:antiporter activity"/>
    <property type="evidence" value="ECO:0007669"/>
    <property type="project" value="UniProtKB-KW"/>
</dbReference>
<dbReference type="FunFam" id="3.40.50.720:FF:000036">
    <property type="entry name" value="Glutathione-regulated potassium-efflux system protein KefB"/>
    <property type="match status" value="1"/>
</dbReference>
<dbReference type="RefSeq" id="WP_183963289.1">
    <property type="nucleotide sequence ID" value="NZ_BAABEW010000003.1"/>
</dbReference>
<evidence type="ECO:0000256" key="6">
    <source>
        <dbReference type="ARBA" id="ARBA00022958"/>
    </source>
</evidence>
<dbReference type="PANTHER" id="PTHR46157:SF4">
    <property type="entry name" value="K(+) EFFLUX ANTIPORTER 3, CHLOROPLASTIC"/>
    <property type="match status" value="1"/>
</dbReference>
<dbReference type="Pfam" id="PF02254">
    <property type="entry name" value="TrkA_N"/>
    <property type="match status" value="1"/>
</dbReference>
<dbReference type="GO" id="GO:0012505">
    <property type="term" value="C:endomembrane system"/>
    <property type="evidence" value="ECO:0007669"/>
    <property type="project" value="UniProtKB-SubCell"/>
</dbReference>
<evidence type="ECO:0000313" key="12">
    <source>
        <dbReference type="EMBL" id="MBB5270139.1"/>
    </source>
</evidence>
<feature type="transmembrane region" description="Helical" evidence="10">
    <location>
        <begin position="71"/>
        <end position="91"/>
    </location>
</feature>
<comment type="caution">
    <text evidence="12">The sequence shown here is derived from an EMBL/GenBank/DDBJ whole genome shotgun (WGS) entry which is preliminary data.</text>
</comment>
<evidence type="ECO:0000256" key="3">
    <source>
        <dbReference type="ARBA" id="ARBA00022449"/>
    </source>
</evidence>
<keyword evidence="6" id="KW-0630">Potassium</keyword>
<feature type="transmembrane region" description="Helical" evidence="10">
    <location>
        <begin position="192"/>
        <end position="214"/>
    </location>
</feature>
<reference evidence="12 13" key="1">
    <citation type="submission" date="2020-08" db="EMBL/GenBank/DDBJ databases">
        <title>Genomic Encyclopedia of Type Strains, Phase IV (KMG-IV): sequencing the most valuable type-strain genomes for metagenomic binning, comparative biology and taxonomic classification.</title>
        <authorList>
            <person name="Goeker M."/>
        </authorList>
    </citation>
    <scope>NUCLEOTIDE SEQUENCE [LARGE SCALE GENOMIC DNA]</scope>
    <source>
        <strain evidence="12 13">DSM 29781</strain>
    </source>
</reference>
<evidence type="ECO:0000256" key="5">
    <source>
        <dbReference type="ARBA" id="ARBA00022692"/>
    </source>
</evidence>
<evidence type="ECO:0000256" key="9">
    <source>
        <dbReference type="ARBA" id="ARBA00023136"/>
    </source>
</evidence>
<keyword evidence="4" id="KW-0633">Potassium transport</keyword>
<evidence type="ECO:0000256" key="4">
    <source>
        <dbReference type="ARBA" id="ARBA00022538"/>
    </source>
</evidence>
<dbReference type="InterPro" id="IPR006153">
    <property type="entry name" value="Cation/H_exchanger_TM"/>
</dbReference>
<dbReference type="GO" id="GO:0016020">
    <property type="term" value="C:membrane"/>
    <property type="evidence" value="ECO:0007669"/>
    <property type="project" value="InterPro"/>
</dbReference>
<feature type="domain" description="RCK N-terminal" evidence="11">
    <location>
        <begin position="420"/>
        <end position="537"/>
    </location>
</feature>
<dbReference type="AlphaFoldDB" id="A0A7W8HDM6"/>
<keyword evidence="8" id="KW-0406">Ion transport</keyword>
<feature type="transmembrane region" description="Helical" evidence="10">
    <location>
        <begin position="12"/>
        <end position="28"/>
    </location>
</feature>
<feature type="transmembrane region" description="Helical" evidence="10">
    <location>
        <begin position="287"/>
        <end position="306"/>
    </location>
</feature>
<evidence type="ECO:0000256" key="1">
    <source>
        <dbReference type="ARBA" id="ARBA00004127"/>
    </source>
</evidence>
<keyword evidence="7 10" id="KW-1133">Transmembrane helix</keyword>
<evidence type="ECO:0000256" key="8">
    <source>
        <dbReference type="ARBA" id="ARBA00023065"/>
    </source>
</evidence>
<protein>
    <submittedName>
        <fullName evidence="12">CPA2 family monovalent cation:H+ antiporter-2</fullName>
    </submittedName>
</protein>
<organism evidence="12 13">
    <name type="scientific">Quisquiliibacterium transsilvanicum</name>
    <dbReference type="NCBI Taxonomy" id="1549638"/>
    <lineage>
        <taxon>Bacteria</taxon>
        <taxon>Pseudomonadati</taxon>
        <taxon>Pseudomonadota</taxon>
        <taxon>Betaproteobacteria</taxon>
        <taxon>Burkholderiales</taxon>
        <taxon>Burkholderiaceae</taxon>
        <taxon>Quisquiliibacterium</taxon>
    </lineage>
</organism>
<feature type="transmembrane region" description="Helical" evidence="10">
    <location>
        <begin position="345"/>
        <end position="368"/>
    </location>
</feature>
<comment type="subcellular location">
    <subcellularLocation>
        <location evidence="1">Endomembrane system</location>
        <topology evidence="1">Multi-pass membrane protein</topology>
    </subcellularLocation>
</comment>
<gene>
    <name evidence="12" type="ORF">HNQ70_000123</name>
</gene>
<evidence type="ECO:0000313" key="13">
    <source>
        <dbReference type="Proteomes" id="UP000532440"/>
    </source>
</evidence>
<dbReference type="Gene3D" id="3.40.50.720">
    <property type="entry name" value="NAD(P)-binding Rossmann-like Domain"/>
    <property type="match status" value="1"/>
</dbReference>
<dbReference type="Proteomes" id="UP000532440">
    <property type="component" value="Unassembled WGS sequence"/>
</dbReference>
<feature type="transmembrane region" description="Helical" evidence="10">
    <location>
        <begin position="103"/>
        <end position="126"/>
    </location>
</feature>
<keyword evidence="13" id="KW-1185">Reference proteome</keyword>
<feature type="transmembrane region" description="Helical" evidence="10">
    <location>
        <begin position="312"/>
        <end position="333"/>
    </location>
</feature>
<evidence type="ECO:0000256" key="7">
    <source>
        <dbReference type="ARBA" id="ARBA00022989"/>
    </source>
</evidence>
<dbReference type="SUPFAM" id="SSF51735">
    <property type="entry name" value="NAD(P)-binding Rossmann-fold domains"/>
    <property type="match status" value="1"/>
</dbReference>
<dbReference type="InterPro" id="IPR003148">
    <property type="entry name" value="RCK_N"/>
</dbReference>
<feature type="transmembrane region" description="Helical" evidence="10">
    <location>
        <begin position="164"/>
        <end position="186"/>
    </location>
</feature>